<evidence type="ECO:0008006" key="3">
    <source>
        <dbReference type="Google" id="ProtNLM"/>
    </source>
</evidence>
<gene>
    <name evidence="1" type="ORF">A5771_18090</name>
</gene>
<dbReference type="InterPro" id="IPR005502">
    <property type="entry name" value="Ribosyl_crysJ1"/>
</dbReference>
<reference evidence="2" key="1">
    <citation type="submission" date="2016-06" db="EMBL/GenBank/DDBJ databases">
        <authorList>
            <person name="Sutton G."/>
            <person name="Brinkac L."/>
            <person name="Sanka R."/>
            <person name="Adams M."/>
            <person name="Lau E."/>
            <person name="Mehaffy C."/>
            <person name="Tameris M."/>
            <person name="Hatherill M."/>
            <person name="Hanekom W."/>
            <person name="Mahomed H."/>
            <person name="Mcshane H."/>
        </authorList>
    </citation>
    <scope>NUCLEOTIDE SEQUENCE [LARGE SCALE GENOMIC DNA]</scope>
    <source>
        <strain evidence="2">852014-51077_SCH5608930-a</strain>
    </source>
</reference>
<dbReference type="OrthoDB" id="9798107at2"/>
<dbReference type="AlphaFoldDB" id="A0A1A2E1C0"/>
<dbReference type="InterPro" id="IPR029021">
    <property type="entry name" value="Prot-tyrosine_phosphatase-like"/>
</dbReference>
<protein>
    <recommendedName>
        <fullName evidence="3">Ribosylglycohydrolase</fullName>
    </recommendedName>
</protein>
<comment type="caution">
    <text evidence="1">The sequence shown here is derived from an EMBL/GenBank/DDBJ whole genome shotgun (WGS) entry which is preliminary data.</text>
</comment>
<dbReference type="Gene3D" id="1.10.4080.10">
    <property type="entry name" value="ADP-ribosylation/Crystallin J1"/>
    <property type="match status" value="1"/>
</dbReference>
<proteinExistence type="predicted"/>
<accession>A0A1A2E1C0</accession>
<dbReference type="SUPFAM" id="SSF101478">
    <property type="entry name" value="ADP-ribosylglycohydrolase"/>
    <property type="match status" value="1"/>
</dbReference>
<evidence type="ECO:0000313" key="2">
    <source>
        <dbReference type="Proteomes" id="UP000093985"/>
    </source>
</evidence>
<dbReference type="Gene3D" id="3.90.190.10">
    <property type="entry name" value="Protein tyrosine phosphatase superfamily"/>
    <property type="match status" value="1"/>
</dbReference>
<dbReference type="EMBL" id="LZIN01000096">
    <property type="protein sequence ID" value="OBG00973.1"/>
    <property type="molecule type" value="Genomic_DNA"/>
</dbReference>
<evidence type="ECO:0000313" key="1">
    <source>
        <dbReference type="EMBL" id="OBG00973.1"/>
    </source>
</evidence>
<organism evidence="1 2">
    <name type="scientific">Mycolicibacter sinensis (strain JDM601)</name>
    <name type="common">Mycobacterium sinense</name>
    <dbReference type="NCBI Taxonomy" id="875328"/>
    <lineage>
        <taxon>Bacteria</taxon>
        <taxon>Bacillati</taxon>
        <taxon>Actinomycetota</taxon>
        <taxon>Actinomycetes</taxon>
        <taxon>Mycobacteriales</taxon>
        <taxon>Mycobacteriaceae</taxon>
        <taxon>Mycolicibacter</taxon>
    </lineage>
</organism>
<dbReference type="SUPFAM" id="SSF52799">
    <property type="entry name" value="(Phosphotyrosine protein) phosphatases II"/>
    <property type="match status" value="1"/>
</dbReference>
<sequence length="431" mass="45987">MGSNVSARLTTVQRDRACGVLLGTAAGEALGAAKGGEWIGGTAMAIAVAELAAIQVDLRRDVIQDRIVERWDWRAKTVKRIGGRPASLARTASVALAHLDDETALAAAARVISDLAHHDPDAGDAGVLWCAAIRHAVLTGQLDTRIGLGQLDIGRQQWWSVRFDAAENTPPHEFTAAGGVVVELQAAWSAIVHTPIPVDEPAKEVFRVDHLRLTLEAAAIAGAGPAAIAGGLLGATYGASAVPSDWRLGLRGWPGLRTRDLIRLADNIIDKGEPERRGGYWATEDQPPPRRHPHDEQLWIGGVGALARPRQYVPDGVDAIVSLCPVSDTWLRTGATHLDVRLGDEEDEKPNLDFVLLDTVRAVEQLRATGRTVFLHSMHARNRTPAVAALYGARKRGIGIDEALHDVAKVLPDANPAGDLRAALHRLAGAA</sequence>
<dbReference type="Proteomes" id="UP000093985">
    <property type="component" value="Unassembled WGS sequence"/>
</dbReference>
<name>A0A1A2E1C0_MYCSD</name>
<dbReference type="Pfam" id="PF03747">
    <property type="entry name" value="ADP_ribosyl_GH"/>
    <property type="match status" value="1"/>
</dbReference>
<dbReference type="InterPro" id="IPR036705">
    <property type="entry name" value="Ribosyl_crysJ1_sf"/>
</dbReference>